<accession>A0A518CVW1</accession>
<dbReference type="GO" id="GO:0004888">
    <property type="term" value="F:transmembrane signaling receptor activity"/>
    <property type="evidence" value="ECO:0007669"/>
    <property type="project" value="TreeGrafter"/>
</dbReference>
<feature type="domain" description="Methyl-accepting transducer" evidence="5">
    <location>
        <begin position="456"/>
        <end position="685"/>
    </location>
</feature>
<comment type="similarity">
    <text evidence="2">Belongs to the methyl-accepting chemotaxis (MCP) protein family.</text>
</comment>
<keyword evidence="7" id="KW-1185">Reference proteome</keyword>
<evidence type="ECO:0000259" key="5">
    <source>
        <dbReference type="PROSITE" id="PS50111"/>
    </source>
</evidence>
<evidence type="ECO:0000256" key="4">
    <source>
        <dbReference type="SAM" id="MobiDB-lite"/>
    </source>
</evidence>
<dbReference type="PANTHER" id="PTHR43531">
    <property type="entry name" value="PROTEIN ICFG"/>
    <property type="match status" value="1"/>
</dbReference>
<dbReference type="SUPFAM" id="SSF58104">
    <property type="entry name" value="Methyl-accepting chemotaxis protein (MCP) signaling domain"/>
    <property type="match status" value="1"/>
</dbReference>
<evidence type="ECO:0000256" key="3">
    <source>
        <dbReference type="PROSITE-ProRule" id="PRU00284"/>
    </source>
</evidence>
<dbReference type="GO" id="GO:0005886">
    <property type="term" value="C:plasma membrane"/>
    <property type="evidence" value="ECO:0007669"/>
    <property type="project" value="TreeGrafter"/>
</dbReference>
<feature type="region of interest" description="Disordered" evidence="4">
    <location>
        <begin position="665"/>
        <end position="687"/>
    </location>
</feature>
<dbReference type="Gene3D" id="1.10.287.950">
    <property type="entry name" value="Methyl-accepting chemotaxis protein"/>
    <property type="match status" value="1"/>
</dbReference>
<feature type="region of interest" description="Disordered" evidence="4">
    <location>
        <begin position="709"/>
        <end position="728"/>
    </location>
</feature>
<gene>
    <name evidence="6" type="primary">tap_2</name>
    <name evidence="6" type="ORF">Pla163_04370</name>
</gene>
<dbReference type="PANTHER" id="PTHR43531:SF14">
    <property type="entry name" value="METHYL-ACCEPTING CHEMOTAXIS PROTEIN I-RELATED"/>
    <property type="match status" value="1"/>
</dbReference>
<feature type="region of interest" description="Disordered" evidence="4">
    <location>
        <begin position="504"/>
        <end position="528"/>
    </location>
</feature>
<sequence length="740" mass="79094">MSRLNNLPLGQKLVLLFLGLSLVPLAGVTWMTRTAAVDGAERISAASTEAVRGQTLAQLETVREGRARAVTRLFDVVDGQIRTFSSNLMVAEAARAFTKGVQSYSKELQLDEAQVERMRSELETYYTSDFGRVYRESNDRAARSTIDGIDSAAVALQHAYIFDNQQPLGSKHLLDRAGDASSYDAAHARYHAVMRQYLEEFGYYDIFIVDPRSARVVYSVYKELDYATSLKSGPYAQSGLAQAFRAVAESTDPDAVFLTDFANYYPSYEAPASFISSPIYEQGDLVGVAIFQMPLEKITSAASGREGLGETGEAFLVGGDFLPRSDSYRSPAHGVVAAFRNPTAGRVDHESVTRALAGEKGTLLVNSYDGSEVLSAYGPIDILGMRWAVIAEQSTSEALAAIAEIDAISTATTSSMMTRSYAMLGGACLVVLIVSLLVSRGISGRLGRIGGTLASRAASAKTTANILRDTSRSLSASADTEAASLEEVSASLEEMDSLTSMNAANTDRARKLARQSSDESQEGNESMQNLSLAMDEIAASSAEMLKIVRSIEGIAFQTNLLALNAAVEAARAGEHGKGFAVVAEEVRGLAQRAAEAARQTGALIEESSERVERGTQSTREASASLGRIATTCSETVELIGEIATASSEISQGIQQINEAVTAMDDTTQKNASSAKESAQGSEELHGQAEQLDEIVEELLRLVGQQRQLLSEGTAPVRPSTVQVSSPLASATAFSDDFDEF</sequence>
<dbReference type="GO" id="GO:0006935">
    <property type="term" value="P:chemotaxis"/>
    <property type="evidence" value="ECO:0007669"/>
    <property type="project" value="TreeGrafter"/>
</dbReference>
<dbReference type="SMART" id="SM00283">
    <property type="entry name" value="MA"/>
    <property type="match status" value="1"/>
</dbReference>
<dbReference type="Pfam" id="PF00015">
    <property type="entry name" value="MCPsignal"/>
    <property type="match status" value="1"/>
</dbReference>
<feature type="compositionally biased region" description="Polar residues" evidence="4">
    <location>
        <begin position="665"/>
        <end position="680"/>
    </location>
</feature>
<dbReference type="InterPro" id="IPR004089">
    <property type="entry name" value="MCPsignal_dom"/>
</dbReference>
<dbReference type="InterPro" id="IPR051310">
    <property type="entry name" value="MCP_chemotaxis"/>
</dbReference>
<name>A0A518CVW1_9BACT</name>
<dbReference type="PROSITE" id="PS50111">
    <property type="entry name" value="CHEMOTAXIS_TRANSDUC_2"/>
    <property type="match status" value="1"/>
</dbReference>
<dbReference type="CDD" id="cd11386">
    <property type="entry name" value="MCP_signal"/>
    <property type="match status" value="1"/>
</dbReference>
<dbReference type="EMBL" id="CP036290">
    <property type="protein sequence ID" value="QDU83338.1"/>
    <property type="molecule type" value="Genomic_DNA"/>
</dbReference>
<evidence type="ECO:0000313" key="7">
    <source>
        <dbReference type="Proteomes" id="UP000319342"/>
    </source>
</evidence>
<dbReference type="AlphaFoldDB" id="A0A518CVW1"/>
<dbReference type="CDD" id="cd18774">
    <property type="entry name" value="PDC2_HK_sensor"/>
    <property type="match status" value="1"/>
</dbReference>
<evidence type="ECO:0000313" key="6">
    <source>
        <dbReference type="EMBL" id="QDU83338.1"/>
    </source>
</evidence>
<protein>
    <submittedName>
        <fullName evidence="6">Methyl-accepting chemotaxis protein IV</fullName>
    </submittedName>
</protein>
<proteinExistence type="inferred from homology"/>
<organism evidence="6 7">
    <name type="scientific">Rohdeia mirabilis</name>
    <dbReference type="NCBI Taxonomy" id="2528008"/>
    <lineage>
        <taxon>Bacteria</taxon>
        <taxon>Pseudomonadati</taxon>
        <taxon>Planctomycetota</taxon>
        <taxon>Planctomycetia</taxon>
        <taxon>Planctomycetia incertae sedis</taxon>
        <taxon>Rohdeia</taxon>
    </lineage>
</organism>
<dbReference type="GO" id="GO:0007165">
    <property type="term" value="P:signal transduction"/>
    <property type="evidence" value="ECO:0007669"/>
    <property type="project" value="UniProtKB-KW"/>
</dbReference>
<keyword evidence="3" id="KW-0807">Transducer</keyword>
<dbReference type="Gene3D" id="3.30.450.20">
    <property type="entry name" value="PAS domain"/>
    <property type="match status" value="1"/>
</dbReference>
<dbReference type="Proteomes" id="UP000319342">
    <property type="component" value="Chromosome"/>
</dbReference>
<dbReference type="RefSeq" id="WP_419186219.1">
    <property type="nucleotide sequence ID" value="NZ_CP036290.1"/>
</dbReference>
<keyword evidence="1" id="KW-0488">Methylation</keyword>
<evidence type="ECO:0000256" key="1">
    <source>
        <dbReference type="ARBA" id="ARBA00022481"/>
    </source>
</evidence>
<evidence type="ECO:0000256" key="2">
    <source>
        <dbReference type="ARBA" id="ARBA00029447"/>
    </source>
</evidence>
<reference evidence="6 7" key="1">
    <citation type="submission" date="2019-02" db="EMBL/GenBank/DDBJ databases">
        <title>Deep-cultivation of Planctomycetes and their phenomic and genomic characterization uncovers novel biology.</title>
        <authorList>
            <person name="Wiegand S."/>
            <person name="Jogler M."/>
            <person name="Boedeker C."/>
            <person name="Pinto D."/>
            <person name="Vollmers J."/>
            <person name="Rivas-Marin E."/>
            <person name="Kohn T."/>
            <person name="Peeters S.H."/>
            <person name="Heuer A."/>
            <person name="Rast P."/>
            <person name="Oberbeckmann S."/>
            <person name="Bunk B."/>
            <person name="Jeske O."/>
            <person name="Meyerdierks A."/>
            <person name="Storesund J.E."/>
            <person name="Kallscheuer N."/>
            <person name="Luecker S."/>
            <person name="Lage O.M."/>
            <person name="Pohl T."/>
            <person name="Merkel B.J."/>
            <person name="Hornburger P."/>
            <person name="Mueller R.-W."/>
            <person name="Bruemmer F."/>
            <person name="Labrenz M."/>
            <person name="Spormann A.M."/>
            <person name="Op den Camp H."/>
            <person name="Overmann J."/>
            <person name="Amann R."/>
            <person name="Jetten M.S.M."/>
            <person name="Mascher T."/>
            <person name="Medema M.H."/>
            <person name="Devos D.P."/>
            <person name="Kaster A.-K."/>
            <person name="Ovreas L."/>
            <person name="Rohde M."/>
            <person name="Galperin M.Y."/>
            <person name="Jogler C."/>
        </authorList>
    </citation>
    <scope>NUCLEOTIDE SEQUENCE [LARGE SCALE GENOMIC DNA]</scope>
    <source>
        <strain evidence="6 7">Pla163</strain>
    </source>
</reference>
<feature type="compositionally biased region" description="Polar residues" evidence="4">
    <location>
        <begin position="719"/>
        <end position="728"/>
    </location>
</feature>